<keyword evidence="6" id="KW-1185">Reference proteome</keyword>
<reference evidence="5 6" key="1">
    <citation type="journal article" date="2021" name="Environ. Microbiol.">
        <title>Genetic insights into the dark matter of the mammalian gut microbiota through targeted genome reconstruction.</title>
        <authorList>
            <person name="Lugli G.A."/>
            <person name="Alessandri G."/>
            <person name="Milani C."/>
            <person name="Viappiani A."/>
            <person name="Fontana F."/>
            <person name="Tarracchini C."/>
            <person name="Mancabelli L."/>
            <person name="Argentini C."/>
            <person name="Ruiz L."/>
            <person name="Margolles A."/>
            <person name="van Sinderen D."/>
            <person name="Turroni F."/>
            <person name="Ventura M."/>
        </authorList>
    </citation>
    <scope>NUCLEOTIDE SEQUENCE [LARGE SCALE GENOMIC DNA]</scope>
    <source>
        <strain evidence="5 6">MA2</strain>
    </source>
</reference>
<dbReference type="EMBL" id="JAFEJS010000007">
    <property type="protein sequence ID" value="MBT1173248.1"/>
    <property type="molecule type" value="Genomic_DNA"/>
</dbReference>
<evidence type="ECO:0000313" key="6">
    <source>
        <dbReference type="Proteomes" id="UP000773064"/>
    </source>
</evidence>
<protein>
    <submittedName>
        <fullName evidence="5">Tetratricopeptide repeat protein</fullName>
    </submittedName>
</protein>
<keyword evidence="1" id="KW-0677">Repeat</keyword>
<gene>
    <name evidence="5" type="ORF">JS528_07775</name>
</gene>
<feature type="coiled-coil region" evidence="4">
    <location>
        <begin position="318"/>
        <end position="345"/>
    </location>
</feature>
<dbReference type="SMART" id="SM00028">
    <property type="entry name" value="TPR"/>
    <property type="match status" value="7"/>
</dbReference>
<proteinExistence type="predicted"/>
<dbReference type="Gene3D" id="1.25.40.10">
    <property type="entry name" value="Tetratricopeptide repeat domain"/>
    <property type="match status" value="2"/>
</dbReference>
<dbReference type="InterPro" id="IPR019734">
    <property type="entry name" value="TPR_rpt"/>
</dbReference>
<dbReference type="Pfam" id="PF13374">
    <property type="entry name" value="TPR_10"/>
    <property type="match status" value="2"/>
</dbReference>
<feature type="repeat" description="TPR" evidence="3">
    <location>
        <begin position="465"/>
        <end position="498"/>
    </location>
</feature>
<evidence type="ECO:0000256" key="3">
    <source>
        <dbReference type="PROSITE-ProRule" id="PRU00339"/>
    </source>
</evidence>
<dbReference type="PANTHER" id="PTHR45641:SF19">
    <property type="entry name" value="NEPHROCYSTIN-3"/>
    <property type="match status" value="1"/>
</dbReference>
<sequence length="704" mass="81110">MARVLVFVVADGELDADRRGVRDLLEGLSDLYLDRGVDLRVVDWDPYEPDPGTREDNQRLMEGSDLCVFLFLTRADPRVADELERLIRLTRGRGGDGRPGRPYVATWFRDPPDGVVDPGLEGLRARLSDVWGHFWNRYPHVDSLKLGMLLLLVRCLDAGSGVEIRGDGERTAVYLDGRRLDIDLNHVASYRGYRRIRELDERYHDCDLEYRALRGEYQRNEDDDELRDRYAQVASEHASLLKELERAYGDYLRLLDGIAEANDGGRPVSPRLADAYHALQDGDVPHALEILDLEAITAEAEHDASAYRVEQAAAELHARLAERHRDDLRDRVAELLARDDALRSKPDTPSNREQRLRTLEAAARLEHDLRLGLDAQNRLSVYHYDQHDYESMERVLTPALRLARELEQENHDQWGPDLATTLVNLGNLHRDIGRFEDAEAEFKESLRLCRELARCNPGKWNPDLAEVLNDLAALHYETGRYEEAEAEYEESLRLFRELDRRDPDACPPAFAMTLGNLAVLHRDIGRFGEAEAGFEESLRLFREIARRNPDAWNSYLARVLVNFACMHRDIGRFGEAEAGFEESLRLFREIARRNPDAWNSYLAATLGCLACMHYDIGRYAEAENEYKESLRLRRELARRDPDKWNPDLAQVLNNLATLHQITGRFEEAKREWTEALRLAELCPHPDKDLIRKITEHLRQLDGER</sequence>
<evidence type="ECO:0000313" key="5">
    <source>
        <dbReference type="EMBL" id="MBT1173248.1"/>
    </source>
</evidence>
<feature type="repeat" description="TPR" evidence="3">
    <location>
        <begin position="419"/>
        <end position="452"/>
    </location>
</feature>
<keyword evidence="2 3" id="KW-0802">TPR repeat</keyword>
<dbReference type="PROSITE" id="PS50005">
    <property type="entry name" value="TPR"/>
    <property type="match status" value="2"/>
</dbReference>
<comment type="caution">
    <text evidence="5">The sequence shown here is derived from an EMBL/GenBank/DDBJ whole genome shotgun (WGS) entry which is preliminary data.</text>
</comment>
<dbReference type="Proteomes" id="UP000773064">
    <property type="component" value="Unassembled WGS sequence"/>
</dbReference>
<name>A0ABS5UR72_9BIFI</name>
<evidence type="ECO:0000256" key="4">
    <source>
        <dbReference type="SAM" id="Coils"/>
    </source>
</evidence>
<dbReference type="PANTHER" id="PTHR45641">
    <property type="entry name" value="TETRATRICOPEPTIDE REPEAT PROTEIN (AFU_ORTHOLOGUE AFUA_6G03870)"/>
    <property type="match status" value="1"/>
</dbReference>
<accession>A0ABS5UR72</accession>
<evidence type="ECO:0000256" key="1">
    <source>
        <dbReference type="ARBA" id="ARBA00022737"/>
    </source>
</evidence>
<keyword evidence="4" id="KW-0175">Coiled coil</keyword>
<dbReference type="RefSeq" id="WP_214358508.1">
    <property type="nucleotide sequence ID" value="NZ_JAFEJS010000007.1"/>
</dbReference>
<dbReference type="SUPFAM" id="SSF48452">
    <property type="entry name" value="TPR-like"/>
    <property type="match status" value="1"/>
</dbReference>
<organism evidence="5 6">
    <name type="scientific">Bifidobacterium santillanense</name>
    <dbReference type="NCBI Taxonomy" id="2809028"/>
    <lineage>
        <taxon>Bacteria</taxon>
        <taxon>Bacillati</taxon>
        <taxon>Actinomycetota</taxon>
        <taxon>Actinomycetes</taxon>
        <taxon>Bifidobacteriales</taxon>
        <taxon>Bifidobacteriaceae</taxon>
        <taxon>Bifidobacterium</taxon>
    </lineage>
</organism>
<dbReference type="Pfam" id="PF13424">
    <property type="entry name" value="TPR_12"/>
    <property type="match status" value="2"/>
</dbReference>
<dbReference type="InterPro" id="IPR011990">
    <property type="entry name" value="TPR-like_helical_dom_sf"/>
</dbReference>
<evidence type="ECO:0000256" key="2">
    <source>
        <dbReference type="ARBA" id="ARBA00022803"/>
    </source>
</evidence>